<evidence type="ECO:0000313" key="2">
    <source>
        <dbReference type="Proteomes" id="UP000299102"/>
    </source>
</evidence>
<dbReference type="EMBL" id="BGZK01000211">
    <property type="protein sequence ID" value="GBP28765.1"/>
    <property type="molecule type" value="Genomic_DNA"/>
</dbReference>
<dbReference type="Proteomes" id="UP000299102">
    <property type="component" value="Unassembled WGS sequence"/>
</dbReference>
<accession>A0A4C1UQQ0</accession>
<evidence type="ECO:0000313" key="1">
    <source>
        <dbReference type="EMBL" id="GBP28765.1"/>
    </source>
</evidence>
<gene>
    <name evidence="1" type="ORF">EVAR_19807_1</name>
</gene>
<organism evidence="1 2">
    <name type="scientific">Eumeta variegata</name>
    <name type="common">Bagworm moth</name>
    <name type="synonym">Eumeta japonica</name>
    <dbReference type="NCBI Taxonomy" id="151549"/>
    <lineage>
        <taxon>Eukaryota</taxon>
        <taxon>Metazoa</taxon>
        <taxon>Ecdysozoa</taxon>
        <taxon>Arthropoda</taxon>
        <taxon>Hexapoda</taxon>
        <taxon>Insecta</taxon>
        <taxon>Pterygota</taxon>
        <taxon>Neoptera</taxon>
        <taxon>Endopterygota</taxon>
        <taxon>Lepidoptera</taxon>
        <taxon>Glossata</taxon>
        <taxon>Ditrysia</taxon>
        <taxon>Tineoidea</taxon>
        <taxon>Psychidae</taxon>
        <taxon>Oiketicinae</taxon>
        <taxon>Eumeta</taxon>
    </lineage>
</organism>
<protein>
    <submittedName>
        <fullName evidence="1">Uncharacterized protein</fullName>
    </submittedName>
</protein>
<proteinExistence type="predicted"/>
<name>A0A4C1UQQ0_EUMVA</name>
<sequence>MSLGAHYLEISPWRTLYKTVSISDGPMIDDLNCPPKHGADGLAKLKLNLHGQISNLIPNFEVKRRRLSATASP</sequence>
<reference evidence="1 2" key="1">
    <citation type="journal article" date="2019" name="Commun. Biol.">
        <title>The bagworm genome reveals a unique fibroin gene that provides high tensile strength.</title>
        <authorList>
            <person name="Kono N."/>
            <person name="Nakamura H."/>
            <person name="Ohtoshi R."/>
            <person name="Tomita M."/>
            <person name="Numata K."/>
            <person name="Arakawa K."/>
        </authorList>
    </citation>
    <scope>NUCLEOTIDE SEQUENCE [LARGE SCALE GENOMIC DNA]</scope>
</reference>
<comment type="caution">
    <text evidence="1">The sequence shown here is derived from an EMBL/GenBank/DDBJ whole genome shotgun (WGS) entry which is preliminary data.</text>
</comment>
<keyword evidence="2" id="KW-1185">Reference proteome</keyword>
<dbReference type="AlphaFoldDB" id="A0A4C1UQQ0"/>